<evidence type="ECO:0000313" key="3">
    <source>
        <dbReference type="Proteomes" id="UP000295136"/>
    </source>
</evidence>
<dbReference type="Gene3D" id="3.40.50.1110">
    <property type="entry name" value="SGNH hydrolase"/>
    <property type="match status" value="1"/>
</dbReference>
<feature type="domain" description="SGNH hydrolase-type esterase" evidence="1">
    <location>
        <begin position="8"/>
        <end position="108"/>
    </location>
</feature>
<reference evidence="2 3" key="1">
    <citation type="submission" date="2019-03" db="EMBL/GenBank/DDBJ databases">
        <title>Draft genome sequences of novel Actinobacteria.</title>
        <authorList>
            <person name="Sahin N."/>
            <person name="Ay H."/>
            <person name="Saygin H."/>
        </authorList>
    </citation>
    <scope>NUCLEOTIDE SEQUENCE [LARGE SCALE GENOMIC DNA]</scope>
    <source>
        <strain evidence="2 3">6K102</strain>
    </source>
</reference>
<gene>
    <name evidence="2" type="ORF">E1295_47085</name>
</gene>
<keyword evidence="3" id="KW-1185">Reference proteome</keyword>
<keyword evidence="2" id="KW-0378">Hydrolase</keyword>
<name>A0A4R5E3Z2_9ACTN</name>
<dbReference type="InterPro" id="IPR036514">
    <property type="entry name" value="SGNH_hydro_sf"/>
</dbReference>
<sequence length="118" mass="13252">MELSWRPPPDVLVISGGHNDRRWRPARVERAAERLLDVVRGHWPDTTIVMVGPIWLDTAPAKAYAVRDALVRVARRNDVTFLDPMSTRWPPEAVLPDGVHPTAAGHKRIAAWLAARLV</sequence>
<dbReference type="CDD" id="cd00229">
    <property type="entry name" value="SGNH_hydrolase"/>
    <property type="match status" value="1"/>
</dbReference>
<dbReference type="EMBL" id="SMLD01000309">
    <property type="protein sequence ID" value="TDE20819.1"/>
    <property type="molecule type" value="Genomic_DNA"/>
</dbReference>
<organism evidence="2 3">
    <name type="scientific">Nonomuraea mesophila</name>
    <dbReference type="NCBI Taxonomy" id="2530382"/>
    <lineage>
        <taxon>Bacteria</taxon>
        <taxon>Bacillati</taxon>
        <taxon>Actinomycetota</taxon>
        <taxon>Actinomycetes</taxon>
        <taxon>Streptosporangiales</taxon>
        <taxon>Streptosporangiaceae</taxon>
        <taxon>Nonomuraea</taxon>
    </lineage>
</organism>
<dbReference type="SUPFAM" id="SSF52266">
    <property type="entry name" value="SGNH hydrolase"/>
    <property type="match status" value="1"/>
</dbReference>
<dbReference type="InterPro" id="IPR013830">
    <property type="entry name" value="SGNH_hydro"/>
</dbReference>
<accession>A0A4R5E3Z2</accession>
<dbReference type="Proteomes" id="UP000295136">
    <property type="component" value="Unassembled WGS sequence"/>
</dbReference>
<proteinExistence type="predicted"/>
<protein>
    <submittedName>
        <fullName evidence="2">SGNH/GDSL hydrolase family protein</fullName>
    </submittedName>
</protein>
<evidence type="ECO:0000313" key="2">
    <source>
        <dbReference type="EMBL" id="TDE20819.1"/>
    </source>
</evidence>
<comment type="caution">
    <text evidence="2">The sequence shown here is derived from an EMBL/GenBank/DDBJ whole genome shotgun (WGS) entry which is preliminary data.</text>
</comment>
<dbReference type="AlphaFoldDB" id="A0A4R5E3Z2"/>
<dbReference type="GO" id="GO:0016787">
    <property type="term" value="F:hydrolase activity"/>
    <property type="evidence" value="ECO:0007669"/>
    <property type="project" value="UniProtKB-KW"/>
</dbReference>
<dbReference type="Pfam" id="PF13472">
    <property type="entry name" value="Lipase_GDSL_2"/>
    <property type="match status" value="1"/>
</dbReference>
<evidence type="ECO:0000259" key="1">
    <source>
        <dbReference type="Pfam" id="PF13472"/>
    </source>
</evidence>